<evidence type="ECO:0008006" key="4">
    <source>
        <dbReference type="Google" id="ProtNLM"/>
    </source>
</evidence>
<feature type="signal peptide" evidence="1">
    <location>
        <begin position="1"/>
        <end position="20"/>
    </location>
</feature>
<reference evidence="2" key="2">
    <citation type="journal article" date="2019" name="Genome Biol. Evol.">
        <title>Day and night: Metabolic profiles and evolutionary relationships of six axenic non-marine cyanobacteria.</title>
        <authorList>
            <person name="Will S.E."/>
            <person name="Henke P."/>
            <person name="Boedeker C."/>
            <person name="Huang S."/>
            <person name="Brinkmann H."/>
            <person name="Rohde M."/>
            <person name="Jarek M."/>
            <person name="Friedl T."/>
            <person name="Seufert S."/>
            <person name="Schumacher M."/>
            <person name="Overmann J."/>
            <person name="Neumann-Schaal M."/>
            <person name="Petersen J."/>
        </authorList>
    </citation>
    <scope>NUCLEOTIDE SEQUENCE [LARGE SCALE GENOMIC DNA]</scope>
    <source>
        <strain evidence="2">PCC 7102</strain>
    </source>
</reference>
<gene>
    <name evidence="2" type="ORF">DSM106972_008610</name>
</gene>
<sequence>MSKFILQLGLFVIGVSSSFAAIETIQTPSVQAQKVCQSYRVTRPNGLYVYIQGGKRIVTTLPYNYIVTVTGLSKDAYWAKIEYPRRDGQIGSGWVAARHLKCFQQ</sequence>
<dbReference type="EMBL" id="RSCL01000002">
    <property type="protein sequence ID" value="RUT08808.1"/>
    <property type="molecule type" value="Genomic_DNA"/>
</dbReference>
<feature type="chain" id="PRO_5030092588" description="SH3b domain-containing protein" evidence="1">
    <location>
        <begin position="21"/>
        <end position="105"/>
    </location>
</feature>
<proteinExistence type="predicted"/>
<dbReference type="OrthoDB" id="516648at2"/>
<evidence type="ECO:0000313" key="2">
    <source>
        <dbReference type="EMBL" id="RUT08808.1"/>
    </source>
</evidence>
<dbReference type="Gene3D" id="2.30.30.40">
    <property type="entry name" value="SH3 Domains"/>
    <property type="match status" value="1"/>
</dbReference>
<name>A0A433VRQ9_9CYAN</name>
<dbReference type="AlphaFoldDB" id="A0A433VRQ9"/>
<protein>
    <recommendedName>
        <fullName evidence="4">SH3b domain-containing protein</fullName>
    </recommendedName>
</protein>
<keyword evidence="1" id="KW-0732">Signal</keyword>
<evidence type="ECO:0000313" key="3">
    <source>
        <dbReference type="Proteomes" id="UP000271624"/>
    </source>
</evidence>
<reference evidence="2" key="1">
    <citation type="submission" date="2018-12" db="EMBL/GenBank/DDBJ databases">
        <authorList>
            <person name="Will S."/>
            <person name="Neumann-Schaal M."/>
            <person name="Henke P."/>
        </authorList>
    </citation>
    <scope>NUCLEOTIDE SEQUENCE</scope>
    <source>
        <strain evidence="2">PCC 7102</strain>
    </source>
</reference>
<dbReference type="Proteomes" id="UP000271624">
    <property type="component" value="Unassembled WGS sequence"/>
</dbReference>
<evidence type="ECO:0000256" key="1">
    <source>
        <dbReference type="SAM" id="SignalP"/>
    </source>
</evidence>
<keyword evidence="3" id="KW-1185">Reference proteome</keyword>
<dbReference type="RefSeq" id="WP_127079231.1">
    <property type="nucleotide sequence ID" value="NZ_RSCL01000002.1"/>
</dbReference>
<organism evidence="2 3">
    <name type="scientific">Dulcicalothrix desertica PCC 7102</name>
    <dbReference type="NCBI Taxonomy" id="232991"/>
    <lineage>
        <taxon>Bacteria</taxon>
        <taxon>Bacillati</taxon>
        <taxon>Cyanobacteriota</taxon>
        <taxon>Cyanophyceae</taxon>
        <taxon>Nostocales</taxon>
        <taxon>Calotrichaceae</taxon>
        <taxon>Dulcicalothrix</taxon>
    </lineage>
</organism>
<comment type="caution">
    <text evidence="2">The sequence shown here is derived from an EMBL/GenBank/DDBJ whole genome shotgun (WGS) entry which is preliminary data.</text>
</comment>
<accession>A0A433VRQ9</accession>